<accession>A0ABV3CGY5</accession>
<gene>
    <name evidence="2" type="ORF">AB0A88_28530</name>
</gene>
<sequence>MTLGDAGPALLGTAVVVVVLVILTAIREMREPGSARREWSALRQRRSLAVAAATALALGTVGWAHSGPAAVPWAVLAGLLAARILSSGSD</sequence>
<evidence type="ECO:0008006" key="4">
    <source>
        <dbReference type="Google" id="ProtNLM"/>
    </source>
</evidence>
<protein>
    <recommendedName>
        <fullName evidence="4">Integral membrane protein</fullName>
    </recommendedName>
</protein>
<name>A0ABV3CGY5_9ACTN</name>
<evidence type="ECO:0000256" key="1">
    <source>
        <dbReference type="SAM" id="Phobius"/>
    </source>
</evidence>
<keyword evidence="1" id="KW-1133">Transmembrane helix</keyword>
<keyword evidence="1" id="KW-0472">Membrane</keyword>
<evidence type="ECO:0000313" key="3">
    <source>
        <dbReference type="Proteomes" id="UP001551329"/>
    </source>
</evidence>
<dbReference type="RefSeq" id="WP_358477140.1">
    <property type="nucleotide sequence ID" value="NZ_JBEZAE010000023.1"/>
</dbReference>
<reference evidence="2 3" key="1">
    <citation type="submission" date="2024-06" db="EMBL/GenBank/DDBJ databases">
        <title>The Natural Products Discovery Center: Release of the First 8490 Sequenced Strains for Exploring Actinobacteria Biosynthetic Diversity.</title>
        <authorList>
            <person name="Kalkreuter E."/>
            <person name="Kautsar S.A."/>
            <person name="Yang D."/>
            <person name="Bader C.D."/>
            <person name="Teijaro C.N."/>
            <person name="Fluegel L."/>
            <person name="Davis C.M."/>
            <person name="Simpson J.R."/>
            <person name="Lauterbach L."/>
            <person name="Steele A.D."/>
            <person name="Gui C."/>
            <person name="Meng S."/>
            <person name="Li G."/>
            <person name="Viehrig K."/>
            <person name="Ye F."/>
            <person name="Su P."/>
            <person name="Kiefer A.F."/>
            <person name="Nichols A."/>
            <person name="Cepeda A.J."/>
            <person name="Yan W."/>
            <person name="Fan B."/>
            <person name="Jiang Y."/>
            <person name="Adhikari A."/>
            <person name="Zheng C.-J."/>
            <person name="Schuster L."/>
            <person name="Cowan T.M."/>
            <person name="Smanski M.J."/>
            <person name="Chevrette M.G."/>
            <person name="De Carvalho L.P.S."/>
            <person name="Shen B."/>
        </authorList>
    </citation>
    <scope>NUCLEOTIDE SEQUENCE [LARGE SCALE GENOMIC DNA]</scope>
    <source>
        <strain evidence="2 3">NPDC045974</strain>
    </source>
</reference>
<keyword evidence="1" id="KW-0812">Transmembrane</keyword>
<proteinExistence type="predicted"/>
<feature type="transmembrane region" description="Helical" evidence="1">
    <location>
        <begin position="47"/>
        <end position="64"/>
    </location>
</feature>
<evidence type="ECO:0000313" key="2">
    <source>
        <dbReference type="EMBL" id="MEU7074053.1"/>
    </source>
</evidence>
<feature type="transmembrane region" description="Helical" evidence="1">
    <location>
        <begin position="70"/>
        <end position="86"/>
    </location>
</feature>
<organism evidence="2 3">
    <name type="scientific">Streptomyces narbonensis</name>
    <dbReference type="NCBI Taxonomy" id="67333"/>
    <lineage>
        <taxon>Bacteria</taxon>
        <taxon>Bacillati</taxon>
        <taxon>Actinomycetota</taxon>
        <taxon>Actinomycetes</taxon>
        <taxon>Kitasatosporales</taxon>
        <taxon>Streptomycetaceae</taxon>
        <taxon>Streptomyces</taxon>
    </lineage>
</organism>
<dbReference type="Proteomes" id="UP001551329">
    <property type="component" value="Unassembled WGS sequence"/>
</dbReference>
<feature type="transmembrane region" description="Helical" evidence="1">
    <location>
        <begin position="6"/>
        <end position="26"/>
    </location>
</feature>
<comment type="caution">
    <text evidence="2">The sequence shown here is derived from an EMBL/GenBank/DDBJ whole genome shotgun (WGS) entry which is preliminary data.</text>
</comment>
<keyword evidence="3" id="KW-1185">Reference proteome</keyword>
<dbReference type="EMBL" id="JBEZAE010000023">
    <property type="protein sequence ID" value="MEU7074053.1"/>
    <property type="molecule type" value="Genomic_DNA"/>
</dbReference>